<evidence type="ECO:0000313" key="2">
    <source>
        <dbReference type="Proteomes" id="UP000187283"/>
    </source>
</evidence>
<organism evidence="1 2">
    <name type="scientific">Smittium culicis</name>
    <dbReference type="NCBI Taxonomy" id="133412"/>
    <lineage>
        <taxon>Eukaryota</taxon>
        <taxon>Fungi</taxon>
        <taxon>Fungi incertae sedis</taxon>
        <taxon>Zoopagomycota</taxon>
        <taxon>Kickxellomycotina</taxon>
        <taxon>Harpellomycetes</taxon>
        <taxon>Harpellales</taxon>
        <taxon>Legeriomycetaceae</taxon>
        <taxon>Smittium</taxon>
    </lineage>
</organism>
<dbReference type="AlphaFoldDB" id="A0A1R1Y065"/>
<dbReference type="EMBL" id="LSSN01001302">
    <property type="protein sequence ID" value="OMJ20199.1"/>
    <property type="molecule type" value="Genomic_DNA"/>
</dbReference>
<evidence type="ECO:0000313" key="1">
    <source>
        <dbReference type="EMBL" id="OMJ20199.1"/>
    </source>
</evidence>
<reference evidence="1 2" key="1">
    <citation type="submission" date="2017-01" db="EMBL/GenBank/DDBJ databases">
        <authorList>
            <person name="Mah S.A."/>
            <person name="Swanson W.J."/>
            <person name="Moy G.W."/>
            <person name="Vacquier V.D."/>
        </authorList>
    </citation>
    <scope>NUCLEOTIDE SEQUENCE [LARGE SCALE GENOMIC DNA]</scope>
    <source>
        <strain evidence="1 2">GSMNP</strain>
    </source>
</reference>
<protein>
    <submittedName>
        <fullName evidence="1">Uncharacterized protein</fullName>
    </submittedName>
</protein>
<name>A0A1R1Y065_9FUNG</name>
<accession>A0A1R1Y065</accession>
<proteinExistence type="predicted"/>
<gene>
    <name evidence="1" type="ORF">AYI70_g4260</name>
</gene>
<comment type="caution">
    <text evidence="1">The sequence shown here is derived from an EMBL/GenBank/DDBJ whole genome shotgun (WGS) entry which is preliminary data.</text>
</comment>
<keyword evidence="2" id="KW-1185">Reference proteome</keyword>
<sequence>MISKVTITMKFTLIIEKKTLLDHQEQRHREQLYKGKGHRDRTTFRQSRKAVTLVVIGSYTRRYKGIRGDGHSRGLRDFKRYGPRVWGSYHIRFGYVRRRRY</sequence>
<dbReference type="Proteomes" id="UP000187283">
    <property type="component" value="Unassembled WGS sequence"/>
</dbReference>